<dbReference type="EMBL" id="SOIP01000113">
    <property type="protein sequence ID" value="TET82596.1"/>
    <property type="molecule type" value="Genomic_DNA"/>
</dbReference>
<comment type="caution">
    <text evidence="2">The sequence shown here is derived from an EMBL/GenBank/DDBJ whole genome shotgun (WGS) entry which is preliminary data.</text>
</comment>
<evidence type="ECO:0000313" key="3">
    <source>
        <dbReference type="Proteomes" id="UP000315534"/>
    </source>
</evidence>
<feature type="region of interest" description="Disordered" evidence="1">
    <location>
        <begin position="59"/>
        <end position="82"/>
    </location>
</feature>
<name>A0A523XTG0_UNCT6</name>
<protein>
    <submittedName>
        <fullName evidence="2">Uncharacterized protein</fullName>
    </submittedName>
</protein>
<organism evidence="2 3">
    <name type="scientific">candidate division TA06 bacterium</name>
    <dbReference type="NCBI Taxonomy" id="2250710"/>
    <lineage>
        <taxon>Bacteria</taxon>
        <taxon>Bacteria division TA06</taxon>
    </lineage>
</organism>
<gene>
    <name evidence="2" type="ORF">E3J38_01900</name>
</gene>
<dbReference type="AlphaFoldDB" id="A0A523XTG0"/>
<reference evidence="2 3" key="1">
    <citation type="submission" date="2019-03" db="EMBL/GenBank/DDBJ databases">
        <title>Metabolic potential of uncultured bacteria and archaea associated with petroleum seepage in deep-sea sediments.</title>
        <authorList>
            <person name="Dong X."/>
            <person name="Hubert C."/>
        </authorList>
    </citation>
    <scope>NUCLEOTIDE SEQUENCE [LARGE SCALE GENOMIC DNA]</scope>
    <source>
        <strain evidence="2">E29_bin36</strain>
    </source>
</reference>
<accession>A0A523XTG0</accession>
<evidence type="ECO:0000313" key="2">
    <source>
        <dbReference type="EMBL" id="TET82596.1"/>
    </source>
</evidence>
<dbReference type="Proteomes" id="UP000315534">
    <property type="component" value="Unassembled WGS sequence"/>
</dbReference>
<sequence>MKIHLRIDSSNMRHTKCTVFLNGANCGQLTTTTDEFANLHQIINLGCADFDEFNSTGELYAEEEKSSDPLANNSNAPPHPGS</sequence>
<evidence type="ECO:0000256" key="1">
    <source>
        <dbReference type="SAM" id="MobiDB-lite"/>
    </source>
</evidence>
<proteinExistence type="predicted"/>